<feature type="compositionally biased region" description="Low complexity" evidence="1">
    <location>
        <begin position="1"/>
        <end position="11"/>
    </location>
</feature>
<gene>
    <name evidence="3" type="ORF">HGR00_28370</name>
</gene>
<dbReference type="RefSeq" id="WP_169341870.1">
    <property type="nucleotide sequence ID" value="NZ_JABBZM010000039.1"/>
</dbReference>
<dbReference type="InterPro" id="IPR055245">
    <property type="entry name" value="HTH_proteobacteria"/>
</dbReference>
<feature type="compositionally biased region" description="Polar residues" evidence="1">
    <location>
        <begin position="17"/>
        <end position="28"/>
    </location>
</feature>
<protein>
    <recommendedName>
        <fullName evidence="2">Winged helix-turn-helix domain-containing protein</fullName>
    </recommendedName>
</protein>
<sequence length="99" mass="10927">MDTNKKAAPNKEAAKYQKQTQSSPNSAAAQRERILTALRDGPLTTLQARSELDTLHPAARVQELRAEGHSITTVWAWDFSAAGFPHRVARYVLTPEVSV</sequence>
<evidence type="ECO:0000259" key="2">
    <source>
        <dbReference type="Pfam" id="PF14090"/>
    </source>
</evidence>
<dbReference type="EMBL" id="JABBZM010000039">
    <property type="protein sequence ID" value="NMV41838.1"/>
    <property type="molecule type" value="Genomic_DNA"/>
</dbReference>
<name>A0A848PE84_9RALS</name>
<dbReference type="AlphaFoldDB" id="A0A848PE84"/>
<feature type="region of interest" description="Disordered" evidence="1">
    <location>
        <begin position="1"/>
        <end position="29"/>
    </location>
</feature>
<comment type="caution">
    <text evidence="3">The sequence shown here is derived from an EMBL/GenBank/DDBJ whole genome shotgun (WGS) entry which is preliminary data.</text>
</comment>
<organism evidence="3 4">
    <name type="scientific">Ralstonia insidiosa</name>
    <dbReference type="NCBI Taxonomy" id="190721"/>
    <lineage>
        <taxon>Bacteria</taxon>
        <taxon>Pseudomonadati</taxon>
        <taxon>Pseudomonadota</taxon>
        <taxon>Betaproteobacteria</taxon>
        <taxon>Burkholderiales</taxon>
        <taxon>Burkholderiaceae</taxon>
        <taxon>Ralstonia</taxon>
    </lineage>
</organism>
<feature type="domain" description="Winged helix-turn-helix" evidence="2">
    <location>
        <begin position="30"/>
        <end position="94"/>
    </location>
</feature>
<evidence type="ECO:0000256" key="1">
    <source>
        <dbReference type="SAM" id="MobiDB-lite"/>
    </source>
</evidence>
<evidence type="ECO:0000313" key="4">
    <source>
        <dbReference type="Proteomes" id="UP000575469"/>
    </source>
</evidence>
<evidence type="ECO:0000313" key="3">
    <source>
        <dbReference type="EMBL" id="NMV41838.1"/>
    </source>
</evidence>
<dbReference type="Proteomes" id="UP000575469">
    <property type="component" value="Unassembled WGS sequence"/>
</dbReference>
<accession>A0A848PE84</accession>
<reference evidence="3 4" key="1">
    <citation type="submission" date="2020-04" db="EMBL/GenBank/DDBJ databases">
        <title>Ralstonia insidiosa genome sequencing and assembly.</title>
        <authorList>
            <person name="Martins R.C.R."/>
            <person name="Perdigao-Neto L.V."/>
            <person name="Levin A.S.S."/>
            <person name="Costa S.F."/>
        </authorList>
    </citation>
    <scope>NUCLEOTIDE SEQUENCE [LARGE SCALE GENOMIC DNA]</scope>
    <source>
        <strain evidence="3 4">5047</strain>
    </source>
</reference>
<proteinExistence type="predicted"/>
<dbReference type="Pfam" id="PF14090">
    <property type="entry name" value="HTH_39"/>
    <property type="match status" value="1"/>
</dbReference>